<evidence type="ECO:0000256" key="4">
    <source>
        <dbReference type="ARBA" id="ARBA00022527"/>
    </source>
</evidence>
<dbReference type="PROSITE" id="PS00107">
    <property type="entry name" value="PROTEIN_KINASE_ATP"/>
    <property type="match status" value="1"/>
</dbReference>
<dbReference type="PROSITE" id="PS50011">
    <property type="entry name" value="PROTEIN_KINASE_DOM"/>
    <property type="match status" value="1"/>
</dbReference>
<feature type="compositionally biased region" description="Low complexity" evidence="18">
    <location>
        <begin position="850"/>
        <end position="865"/>
    </location>
</feature>
<dbReference type="GO" id="GO:0004674">
    <property type="term" value="F:protein serine/threonine kinase activity"/>
    <property type="evidence" value="ECO:0007669"/>
    <property type="project" value="UniProtKB-KW"/>
</dbReference>
<keyword evidence="8" id="KW-0418">Kinase</keyword>
<protein>
    <recommendedName>
        <fullName evidence="2">non-specific serine/threonine protein kinase</fullName>
        <ecNumber evidence="2">2.7.11.1</ecNumber>
    </recommendedName>
</protein>
<comment type="subcellular location">
    <subcellularLocation>
        <location evidence="1">Nucleus</location>
    </subcellularLocation>
</comment>
<keyword evidence="12" id="KW-0804">Transcription</keyword>
<organism evidence="20 21">
    <name type="scientific">Oryzias sinensis</name>
    <name type="common">Chinese medaka</name>
    <dbReference type="NCBI Taxonomy" id="183150"/>
    <lineage>
        <taxon>Eukaryota</taxon>
        <taxon>Metazoa</taxon>
        <taxon>Chordata</taxon>
        <taxon>Craniata</taxon>
        <taxon>Vertebrata</taxon>
        <taxon>Euteleostomi</taxon>
        <taxon>Actinopterygii</taxon>
        <taxon>Neopterygii</taxon>
        <taxon>Teleostei</taxon>
        <taxon>Neoteleostei</taxon>
        <taxon>Acanthomorphata</taxon>
        <taxon>Ovalentaria</taxon>
        <taxon>Atherinomorphae</taxon>
        <taxon>Beloniformes</taxon>
        <taxon>Adrianichthyidae</taxon>
        <taxon>Oryziinae</taxon>
        <taxon>Oryzias</taxon>
    </lineage>
</organism>
<evidence type="ECO:0000256" key="5">
    <source>
        <dbReference type="ARBA" id="ARBA00022553"/>
    </source>
</evidence>
<comment type="catalytic activity">
    <reaction evidence="14">
        <text>L-threonyl-[protein] + ATP = O-phospho-L-threonyl-[protein] + ADP + H(+)</text>
        <dbReference type="Rhea" id="RHEA:46608"/>
        <dbReference type="Rhea" id="RHEA-COMP:11060"/>
        <dbReference type="Rhea" id="RHEA-COMP:11605"/>
        <dbReference type="ChEBI" id="CHEBI:15378"/>
        <dbReference type="ChEBI" id="CHEBI:30013"/>
        <dbReference type="ChEBI" id="CHEBI:30616"/>
        <dbReference type="ChEBI" id="CHEBI:61977"/>
        <dbReference type="ChEBI" id="CHEBI:456216"/>
        <dbReference type="EC" id="2.7.11.1"/>
    </reaction>
</comment>
<comment type="catalytic activity">
    <reaction evidence="15">
        <text>L-seryl-[protein] + ATP = O-phospho-L-seryl-[protein] + ADP + H(+)</text>
        <dbReference type="Rhea" id="RHEA:17989"/>
        <dbReference type="Rhea" id="RHEA-COMP:9863"/>
        <dbReference type="Rhea" id="RHEA-COMP:11604"/>
        <dbReference type="ChEBI" id="CHEBI:15378"/>
        <dbReference type="ChEBI" id="CHEBI:29999"/>
        <dbReference type="ChEBI" id="CHEBI:30616"/>
        <dbReference type="ChEBI" id="CHEBI:83421"/>
        <dbReference type="ChEBI" id="CHEBI:456216"/>
        <dbReference type="EC" id="2.7.11.1"/>
    </reaction>
</comment>
<dbReference type="GO" id="GO:0016605">
    <property type="term" value="C:PML body"/>
    <property type="evidence" value="ECO:0007669"/>
    <property type="project" value="TreeGrafter"/>
</dbReference>
<feature type="region of interest" description="Disordered" evidence="18">
    <location>
        <begin position="1169"/>
        <end position="1188"/>
    </location>
</feature>
<name>A0A8C7WM57_9TELE</name>
<dbReference type="EC" id="2.7.11.1" evidence="2"/>
<feature type="compositionally biased region" description="Pro residues" evidence="18">
    <location>
        <begin position="748"/>
        <end position="761"/>
    </location>
</feature>
<evidence type="ECO:0000256" key="15">
    <source>
        <dbReference type="ARBA" id="ARBA00048679"/>
    </source>
</evidence>
<evidence type="ECO:0000256" key="8">
    <source>
        <dbReference type="ARBA" id="ARBA00022777"/>
    </source>
</evidence>
<dbReference type="GO" id="GO:0005737">
    <property type="term" value="C:cytoplasm"/>
    <property type="evidence" value="ECO:0007669"/>
    <property type="project" value="UniProtKB-ARBA"/>
</dbReference>
<dbReference type="FunFam" id="1.10.510.10:FF:000029">
    <property type="entry name" value="Homeodomain-interacting protein kinase 2 isoform 1"/>
    <property type="match status" value="1"/>
</dbReference>
<evidence type="ECO:0000256" key="3">
    <source>
        <dbReference type="ARBA" id="ARBA00022499"/>
    </source>
</evidence>
<accession>A0A8C7WM57</accession>
<dbReference type="Ensembl" id="ENSOSIT00000000404.1">
    <property type="protein sequence ID" value="ENSOSIP00000000386.1"/>
    <property type="gene ID" value="ENSOSIG00000000116.1"/>
</dbReference>
<evidence type="ECO:0000313" key="21">
    <source>
        <dbReference type="Proteomes" id="UP000694383"/>
    </source>
</evidence>
<keyword evidence="3" id="KW-1017">Isopeptide bond</keyword>
<dbReference type="InterPro" id="IPR000719">
    <property type="entry name" value="Prot_kinase_dom"/>
</dbReference>
<dbReference type="Gene3D" id="3.30.200.20">
    <property type="entry name" value="Phosphorylase Kinase, domain 1"/>
    <property type="match status" value="1"/>
</dbReference>
<dbReference type="InterPro" id="IPR011009">
    <property type="entry name" value="Kinase-like_dom_sf"/>
</dbReference>
<sequence length="1277" mass="140084">MASQVLVYPSHLHSAQTSALGTSSCGTSRHKGEVHRSNNTSRAFQHRPPPKTYVIGVNYGIAYPNNVLPSSTGADLGRLHQGLQFSESEEWALQTAGIQGRGSWENLREGPRGIQHQQCFEQIRGIQEVRDSGGTSSGGGPDCGLLREACAKAEEDEIKSRRIQQRGGFFNCADTGATRICEQKTGESGEQQQETRRVKAMQIVEEISALPSLPPPVTMLQTSTENNADTVRAAAGNGVDATDGDGDYQLVQHEVLCSLKNSYEVLEFLGRGTFGQVVKCWKRGTNDVVAVKILKNHPSYARQGQIEVEILARLSSENAEEHNVVRALECFQHRSHTCLVFEMLEQNLYDFLKQNKFSPLPLKVIRPILQQVATALKKLKSLGLIHADLKPENIMLVDPSRQPYRVKVIDFGSASHVSKAVCSTYLQSRYYRAPEIILGLPFCEAIDMWSLGCVIAELFLGWPLYPGALEYDQIRYISQTQGLPAEKLLNKGTKTSRFFTKESDSPYASWRLKTTEEHEKETGLKSKEARKYIFSCLDDIAHVNLVLSPDNGDMQSEKEDRREFVSLLKSMLTIDAEDRTVPSSVLNHPFLTMTHLLDFPHSHHVQSSFRIMDMCHSRPSNAIFDALNQNTIHFSRPPLAPASSSVTLGYSNILVHTQSAQSVLHPGIALTAGNGQFGCSDSFPPALLLCPPAMQGNLNQPATYSVPMVTQAPPIQPLSVRPGVMAQAWSNRSQQLLVPAAWQQMTPMGPPPSHPPPPPPTSLTNDNTAGPQMIGDWGKVRPPSSHYNTLMQQPLLTNQMPALSAHQPINIGIAHVVWPQTTAKRNRHGHNRNLSHYGNSACRTPKMAEVVGQAAAGRQQPQGAVSQGESRQPDTQNKNQKRDDAEEEAICFKPDAQSGNRRRGFSRQPLRDVAVLMADTPSPAPSVISIRSDLSDAEENQWNLCYSVLFCRCKEECVCEACRNTSVSMERVCSLSSPDSSLSTSSFASNSLQSSPSVSPCKRPNSMSEDDGHESGCDTVEGSPPSDASTSPRGNSAYRYLNNNNRPALAAVVAPLPSPTEQGRSPRGIRTMIVPPMRVQSNNRNSRGTEERAQRTSQCTRVTQSSSHVSVRDQMCALCISVMVSVCFVCRSLPQPYGTNLSNKEWNGNYGPLRPHAFIPPTVHTFTHLHHSSPTHTSAAPHTQGLPAHTLLSYPSSAHLTGPHHPHPILPSRPPLLQHGYGLSHPQGGALVHQVTLGIPAFPPPPPPHPFMASPAAYTGFPLSPTKFSHHPQFSYI</sequence>
<feature type="compositionally biased region" description="Low complexity" evidence="18">
    <location>
        <begin position="1174"/>
        <end position="1183"/>
    </location>
</feature>
<evidence type="ECO:0000256" key="6">
    <source>
        <dbReference type="ARBA" id="ARBA00022679"/>
    </source>
</evidence>
<feature type="domain" description="Protein kinase" evidence="19">
    <location>
        <begin position="263"/>
        <end position="591"/>
    </location>
</feature>
<evidence type="ECO:0000256" key="14">
    <source>
        <dbReference type="ARBA" id="ARBA00047899"/>
    </source>
</evidence>
<dbReference type="GO" id="GO:0005524">
    <property type="term" value="F:ATP binding"/>
    <property type="evidence" value="ECO:0007669"/>
    <property type="project" value="UniProtKB-UniRule"/>
</dbReference>
<dbReference type="Gene3D" id="1.10.510.10">
    <property type="entry name" value="Transferase(Phosphotransferase) domain 1"/>
    <property type="match status" value="1"/>
</dbReference>
<evidence type="ECO:0000256" key="12">
    <source>
        <dbReference type="ARBA" id="ARBA00023163"/>
    </source>
</evidence>
<evidence type="ECO:0000256" key="9">
    <source>
        <dbReference type="ARBA" id="ARBA00022840"/>
    </source>
</evidence>
<feature type="region of interest" description="Disordered" evidence="18">
    <location>
        <begin position="1079"/>
        <end position="1098"/>
    </location>
</feature>
<keyword evidence="21" id="KW-1185">Reference proteome</keyword>
<feature type="compositionally biased region" description="Polar residues" evidence="18">
    <location>
        <begin position="867"/>
        <end position="878"/>
    </location>
</feature>
<reference evidence="20" key="2">
    <citation type="submission" date="2025-09" db="UniProtKB">
        <authorList>
            <consortium name="Ensembl"/>
        </authorList>
    </citation>
    <scope>IDENTIFICATION</scope>
</reference>
<proteinExistence type="inferred from homology"/>
<keyword evidence="10" id="KW-0832">Ubl conjugation</keyword>
<dbReference type="InterPro" id="IPR017441">
    <property type="entry name" value="Protein_kinase_ATP_BS"/>
</dbReference>
<feature type="region of interest" description="Disordered" evidence="18">
    <location>
        <begin position="850"/>
        <end position="906"/>
    </location>
</feature>
<feature type="compositionally biased region" description="Low complexity" evidence="18">
    <location>
        <begin position="979"/>
        <end position="999"/>
    </location>
</feature>
<evidence type="ECO:0000256" key="10">
    <source>
        <dbReference type="ARBA" id="ARBA00022843"/>
    </source>
</evidence>
<dbReference type="SMART" id="SM00220">
    <property type="entry name" value="S_TKc"/>
    <property type="match status" value="1"/>
</dbReference>
<dbReference type="AlphaFoldDB" id="A0A8C7WM57"/>
<feature type="binding site" evidence="17">
    <location>
        <position position="292"/>
    </location>
    <ligand>
        <name>ATP</name>
        <dbReference type="ChEBI" id="CHEBI:30616"/>
    </ligand>
</feature>
<feature type="region of interest" description="Disordered" evidence="18">
    <location>
        <begin position="744"/>
        <end position="773"/>
    </location>
</feature>
<evidence type="ECO:0000256" key="18">
    <source>
        <dbReference type="SAM" id="MobiDB-lite"/>
    </source>
</evidence>
<evidence type="ECO:0000256" key="17">
    <source>
        <dbReference type="PROSITE-ProRule" id="PRU10141"/>
    </source>
</evidence>
<dbReference type="PANTHER" id="PTHR24058">
    <property type="entry name" value="DUAL SPECIFICITY PROTEIN KINASE"/>
    <property type="match status" value="1"/>
</dbReference>
<dbReference type="GeneTree" id="ENSGT00940000155960"/>
<feature type="region of interest" description="Disordered" evidence="18">
    <location>
        <begin position="979"/>
        <end position="1041"/>
    </location>
</feature>
<evidence type="ECO:0000256" key="13">
    <source>
        <dbReference type="ARBA" id="ARBA00023242"/>
    </source>
</evidence>
<keyword evidence="6" id="KW-0808">Transferase</keyword>
<keyword evidence="4" id="KW-0723">Serine/threonine-protein kinase</keyword>
<dbReference type="InterPro" id="IPR008271">
    <property type="entry name" value="Ser/Thr_kinase_AS"/>
</dbReference>
<dbReference type="FunFam" id="3.30.200.20:FF:000022">
    <property type="entry name" value="Homeodomain-interacting protein kinase 2 isoform 1"/>
    <property type="match status" value="1"/>
</dbReference>
<dbReference type="CDD" id="cd14211">
    <property type="entry name" value="STKc_HIPK"/>
    <property type="match status" value="1"/>
</dbReference>
<comment type="similarity">
    <text evidence="16">Belongs to the protein kinase superfamily. CMGC Ser/Thr protein kinase family. HIPK subfamily.</text>
</comment>
<evidence type="ECO:0000256" key="2">
    <source>
        <dbReference type="ARBA" id="ARBA00012513"/>
    </source>
</evidence>
<keyword evidence="9 17" id="KW-0067">ATP-binding</keyword>
<keyword evidence="7 17" id="KW-0547">Nucleotide-binding</keyword>
<evidence type="ECO:0000256" key="16">
    <source>
        <dbReference type="ARBA" id="ARBA00061380"/>
    </source>
</evidence>
<keyword evidence="5" id="KW-0597">Phosphoprotein</keyword>
<dbReference type="PROSITE" id="PS00108">
    <property type="entry name" value="PROTEIN_KINASE_ST"/>
    <property type="match status" value="1"/>
</dbReference>
<dbReference type="SUPFAM" id="SSF56112">
    <property type="entry name" value="Protein kinase-like (PK-like)"/>
    <property type="match status" value="1"/>
</dbReference>
<evidence type="ECO:0000256" key="1">
    <source>
        <dbReference type="ARBA" id="ARBA00004123"/>
    </source>
</evidence>
<feature type="compositionally biased region" description="Polar residues" evidence="18">
    <location>
        <begin position="18"/>
        <end position="27"/>
    </location>
</feature>
<evidence type="ECO:0000256" key="11">
    <source>
        <dbReference type="ARBA" id="ARBA00023015"/>
    </source>
</evidence>
<keyword evidence="11" id="KW-0805">Transcription regulation</keyword>
<dbReference type="Proteomes" id="UP000694383">
    <property type="component" value="Unplaced"/>
</dbReference>
<dbReference type="GO" id="GO:0004713">
    <property type="term" value="F:protein tyrosine kinase activity"/>
    <property type="evidence" value="ECO:0007669"/>
    <property type="project" value="TreeGrafter"/>
</dbReference>
<reference evidence="20" key="1">
    <citation type="submission" date="2025-08" db="UniProtKB">
        <authorList>
            <consortium name="Ensembl"/>
        </authorList>
    </citation>
    <scope>IDENTIFICATION</scope>
</reference>
<dbReference type="PANTHER" id="PTHR24058:SF45">
    <property type="entry name" value="HOMEODOMAIN-INTERACTING PROTEIN KINASE 3"/>
    <property type="match status" value="1"/>
</dbReference>
<dbReference type="Pfam" id="PF00069">
    <property type="entry name" value="Pkinase"/>
    <property type="match status" value="1"/>
</dbReference>
<evidence type="ECO:0000313" key="20">
    <source>
        <dbReference type="Ensembl" id="ENSOSIP00000000386.1"/>
    </source>
</evidence>
<keyword evidence="13" id="KW-0539">Nucleus</keyword>
<feature type="region of interest" description="Disordered" evidence="18">
    <location>
        <begin position="18"/>
        <end position="49"/>
    </location>
</feature>
<evidence type="ECO:0000256" key="7">
    <source>
        <dbReference type="ARBA" id="ARBA00022741"/>
    </source>
</evidence>
<evidence type="ECO:0000259" key="19">
    <source>
        <dbReference type="PROSITE" id="PS50011"/>
    </source>
</evidence>
<dbReference type="InterPro" id="IPR050494">
    <property type="entry name" value="Ser_Thr_dual-spec_kinase"/>
</dbReference>